<dbReference type="EMBL" id="PDOC01000020">
    <property type="protein sequence ID" value="PIL42821.1"/>
    <property type="molecule type" value="Genomic_DNA"/>
</dbReference>
<evidence type="ECO:0000313" key="3">
    <source>
        <dbReference type="Proteomes" id="UP000230390"/>
    </source>
</evidence>
<evidence type="ECO:0000313" key="2">
    <source>
        <dbReference type="EMBL" id="PIL42821.1"/>
    </source>
</evidence>
<dbReference type="OrthoDB" id="9980130at2"/>
<organism evidence="2 3">
    <name type="scientific">Massilia eurypsychrophila</name>
    <dbReference type="NCBI Taxonomy" id="1485217"/>
    <lineage>
        <taxon>Bacteria</taxon>
        <taxon>Pseudomonadati</taxon>
        <taxon>Pseudomonadota</taxon>
        <taxon>Betaproteobacteria</taxon>
        <taxon>Burkholderiales</taxon>
        <taxon>Oxalobacteraceae</taxon>
        <taxon>Telluria group</taxon>
        <taxon>Massilia</taxon>
    </lineage>
</organism>
<dbReference type="NCBIfam" id="TIGR02595">
    <property type="entry name" value="PEP_CTERM"/>
    <property type="match status" value="1"/>
</dbReference>
<comment type="caution">
    <text evidence="2">The sequence shown here is derived from an EMBL/GenBank/DDBJ whole genome shotgun (WGS) entry which is preliminary data.</text>
</comment>
<feature type="domain" description="Ice-binding protein C-terminal" evidence="1">
    <location>
        <begin position="34"/>
        <end position="57"/>
    </location>
</feature>
<dbReference type="Pfam" id="PF07589">
    <property type="entry name" value="PEP-CTERM"/>
    <property type="match status" value="1"/>
</dbReference>
<dbReference type="Proteomes" id="UP000230390">
    <property type="component" value="Unassembled WGS sequence"/>
</dbReference>
<dbReference type="AlphaFoldDB" id="A0A2G8T9W2"/>
<name>A0A2G8T9W2_9BURK</name>
<gene>
    <name evidence="2" type="ORF">CR105_22185</name>
</gene>
<keyword evidence="3" id="KW-1185">Reference proteome</keyword>
<sequence length="58" mass="6261">MFGTWTLSMRDYGRGDPLEFFSAQLDIKADASESVPEPATLAMLAMGLLGAGAARRRL</sequence>
<protein>
    <recommendedName>
        <fullName evidence="1">Ice-binding protein C-terminal domain-containing protein</fullName>
    </recommendedName>
</protein>
<proteinExistence type="predicted"/>
<accession>A0A2G8T9W2</accession>
<reference evidence="2 3" key="1">
    <citation type="submission" date="2017-10" db="EMBL/GenBank/DDBJ databases">
        <title>Massilia psychrophilum sp. nov., a novel purple-pigmented bacterium isolated from Tianshan glacier, Xinjiang Municipality, China.</title>
        <authorList>
            <person name="Wang H."/>
        </authorList>
    </citation>
    <scope>NUCLEOTIDE SEQUENCE [LARGE SCALE GENOMIC DNA]</scope>
    <source>
        <strain evidence="2 3">JCM 30074</strain>
    </source>
</reference>
<dbReference type="InterPro" id="IPR013424">
    <property type="entry name" value="Ice-binding_C"/>
</dbReference>
<evidence type="ECO:0000259" key="1">
    <source>
        <dbReference type="Pfam" id="PF07589"/>
    </source>
</evidence>